<feature type="domain" description="Glycosyl transferase 64" evidence="7">
    <location>
        <begin position="225"/>
        <end position="320"/>
    </location>
</feature>
<dbReference type="GO" id="GO:0016020">
    <property type="term" value="C:membrane"/>
    <property type="evidence" value="ECO:0007669"/>
    <property type="project" value="UniProtKB-SubCell"/>
</dbReference>
<dbReference type="Gene3D" id="3.90.550.10">
    <property type="entry name" value="Spore Coat Polysaccharide Biosynthesis Protein SpsA, Chain A"/>
    <property type="match status" value="1"/>
</dbReference>
<keyword evidence="3 6" id="KW-0472">Membrane</keyword>
<feature type="region of interest" description="Disordered" evidence="5">
    <location>
        <begin position="63"/>
        <end position="109"/>
    </location>
</feature>
<evidence type="ECO:0000256" key="6">
    <source>
        <dbReference type="SAM" id="Phobius"/>
    </source>
</evidence>
<keyword evidence="4" id="KW-1015">Disulfide bond</keyword>
<keyword evidence="6" id="KW-0812">Transmembrane</keyword>
<dbReference type="PANTHER" id="PTHR48261">
    <property type="entry name" value="ACETYLGLUCOSAMINYLTRANSFERASE"/>
    <property type="match status" value="1"/>
</dbReference>
<protein>
    <recommendedName>
        <fullName evidence="7">Glycosyl transferase 64 domain-containing protein</fullName>
    </recommendedName>
</protein>
<evidence type="ECO:0000256" key="5">
    <source>
        <dbReference type="SAM" id="MobiDB-lite"/>
    </source>
</evidence>
<feature type="transmembrane region" description="Helical" evidence="6">
    <location>
        <begin position="320"/>
        <end position="342"/>
    </location>
</feature>
<dbReference type="EMBL" id="HBFR01007743">
    <property type="protein sequence ID" value="CAD8878412.1"/>
    <property type="molecule type" value="Transcribed_RNA"/>
</dbReference>
<feature type="compositionally biased region" description="Polar residues" evidence="5">
    <location>
        <begin position="63"/>
        <end position="80"/>
    </location>
</feature>
<name>A0A7S1B8E9_9STRA</name>
<evidence type="ECO:0000256" key="4">
    <source>
        <dbReference type="ARBA" id="ARBA00023157"/>
    </source>
</evidence>
<dbReference type="PANTHER" id="PTHR48261:SF2">
    <property type="entry name" value="ACETYLGLUCOSAMINYLTRANSFERASE"/>
    <property type="match status" value="1"/>
</dbReference>
<feature type="transmembrane region" description="Helical" evidence="6">
    <location>
        <begin position="128"/>
        <end position="149"/>
    </location>
</feature>
<evidence type="ECO:0000259" key="7">
    <source>
        <dbReference type="Pfam" id="PF09258"/>
    </source>
</evidence>
<dbReference type="InterPro" id="IPR004263">
    <property type="entry name" value="Exostosin"/>
</dbReference>
<sequence>MNSEGHKLNNNERRSGSIWHTVIPEHRFFNSLATSTSQLDRKLHNSIRRHSPTIQTSLINTLDSNVHNPQSPDSLPQTLGNGDLIRPPLHNGLAEKNPYRRSRNPKSSTTCRSFCLSVCRNYYVRRPIFLVLLSLTFLGSHMVIFYKYFAPYLAGAHPIPTSESRNGLASAISRDKFIPESIFSTPSGNDNTEEWAKGEEFPDDLLRSAQFRPFAPLRPIDKEKFTVRINTWRRNELLVASVNHHTSCEGVAQVQIVWNDPESGPPGELLSHKSGLVVIEDHTQVNSLNERFNVKTENPPTVGILNVDDDVFYPCEALDAGAVLLALFIVFCPLSVPFFALIT</sequence>
<evidence type="ECO:0000313" key="8">
    <source>
        <dbReference type="EMBL" id="CAD8878412.1"/>
    </source>
</evidence>
<proteinExistence type="predicted"/>
<dbReference type="InterPro" id="IPR015338">
    <property type="entry name" value="GT64_dom"/>
</dbReference>
<keyword evidence="6" id="KW-1133">Transmembrane helix</keyword>
<comment type="subcellular location">
    <subcellularLocation>
        <location evidence="1">Membrane</location>
    </subcellularLocation>
</comment>
<reference evidence="8" key="1">
    <citation type="submission" date="2021-01" db="EMBL/GenBank/DDBJ databases">
        <authorList>
            <person name="Corre E."/>
            <person name="Pelletier E."/>
            <person name="Niang G."/>
            <person name="Scheremetjew M."/>
            <person name="Finn R."/>
            <person name="Kale V."/>
            <person name="Holt S."/>
            <person name="Cochrane G."/>
            <person name="Meng A."/>
            <person name="Brown T."/>
            <person name="Cohen L."/>
        </authorList>
    </citation>
    <scope>NUCLEOTIDE SEQUENCE</scope>
    <source>
        <strain evidence="8">308</strain>
    </source>
</reference>
<dbReference type="GO" id="GO:0016757">
    <property type="term" value="F:glycosyltransferase activity"/>
    <property type="evidence" value="ECO:0007669"/>
    <property type="project" value="InterPro"/>
</dbReference>
<accession>A0A7S1B8E9</accession>
<evidence type="ECO:0000256" key="3">
    <source>
        <dbReference type="ARBA" id="ARBA00023136"/>
    </source>
</evidence>
<keyword evidence="2" id="KW-0808">Transferase</keyword>
<evidence type="ECO:0000256" key="1">
    <source>
        <dbReference type="ARBA" id="ARBA00004370"/>
    </source>
</evidence>
<dbReference type="Pfam" id="PF09258">
    <property type="entry name" value="Glyco_transf_64"/>
    <property type="match status" value="1"/>
</dbReference>
<organism evidence="8">
    <name type="scientific">Corethron hystrix</name>
    <dbReference type="NCBI Taxonomy" id="216773"/>
    <lineage>
        <taxon>Eukaryota</taxon>
        <taxon>Sar</taxon>
        <taxon>Stramenopiles</taxon>
        <taxon>Ochrophyta</taxon>
        <taxon>Bacillariophyta</taxon>
        <taxon>Coscinodiscophyceae</taxon>
        <taxon>Corethrophycidae</taxon>
        <taxon>Corethrales</taxon>
        <taxon>Corethraceae</taxon>
        <taxon>Corethron</taxon>
    </lineage>
</organism>
<dbReference type="AlphaFoldDB" id="A0A7S1B8E9"/>
<evidence type="ECO:0000256" key="2">
    <source>
        <dbReference type="ARBA" id="ARBA00022679"/>
    </source>
</evidence>
<gene>
    <name evidence="8" type="ORF">CHYS00102_LOCUS5596</name>
</gene>
<dbReference type="InterPro" id="IPR029044">
    <property type="entry name" value="Nucleotide-diphossugar_trans"/>
</dbReference>